<dbReference type="Gene3D" id="1.20.1050.10">
    <property type="match status" value="1"/>
</dbReference>
<reference evidence="2 3" key="1">
    <citation type="submission" date="2023-09" db="EMBL/GenBank/DDBJ databases">
        <authorList>
            <person name="Rey-Velasco X."/>
        </authorList>
    </citation>
    <scope>NUCLEOTIDE SEQUENCE [LARGE SCALE GENOMIC DNA]</scope>
    <source>
        <strain evidence="2 3">F158</strain>
    </source>
</reference>
<dbReference type="Proteomes" id="UP001265259">
    <property type="component" value="Unassembled WGS sequence"/>
</dbReference>
<dbReference type="InterPro" id="IPR036249">
    <property type="entry name" value="Thioredoxin-like_sf"/>
</dbReference>
<evidence type="ECO:0000259" key="1">
    <source>
        <dbReference type="PROSITE" id="PS50404"/>
    </source>
</evidence>
<dbReference type="SUPFAM" id="SSF47616">
    <property type="entry name" value="GST C-terminal domain-like"/>
    <property type="match status" value="1"/>
</dbReference>
<organism evidence="2 3">
    <name type="scientific">Tropicimonas omnivorans</name>
    <dbReference type="NCBI Taxonomy" id="3075590"/>
    <lineage>
        <taxon>Bacteria</taxon>
        <taxon>Pseudomonadati</taxon>
        <taxon>Pseudomonadota</taxon>
        <taxon>Alphaproteobacteria</taxon>
        <taxon>Rhodobacterales</taxon>
        <taxon>Roseobacteraceae</taxon>
        <taxon>Tropicimonas</taxon>
    </lineage>
</organism>
<accession>A0ABU3DBK7</accession>
<protein>
    <submittedName>
        <fullName evidence="2">Glutathione S-transferase</fullName>
    </submittedName>
</protein>
<dbReference type="InterPro" id="IPR036282">
    <property type="entry name" value="Glutathione-S-Trfase_C_sf"/>
</dbReference>
<dbReference type="Pfam" id="PF13410">
    <property type="entry name" value="GST_C_2"/>
    <property type="match status" value="1"/>
</dbReference>
<dbReference type="EMBL" id="JAVRHL010000001">
    <property type="protein sequence ID" value="MDT0681101.1"/>
    <property type="molecule type" value="Genomic_DNA"/>
</dbReference>
<dbReference type="RefSeq" id="WP_311688513.1">
    <property type="nucleotide sequence ID" value="NZ_JAVRHL010000001.1"/>
</dbReference>
<gene>
    <name evidence="2" type="ORF">RM543_00265</name>
</gene>
<dbReference type="CDD" id="cd03049">
    <property type="entry name" value="GST_N_3"/>
    <property type="match status" value="1"/>
</dbReference>
<dbReference type="SUPFAM" id="SSF52833">
    <property type="entry name" value="Thioredoxin-like"/>
    <property type="match status" value="1"/>
</dbReference>
<comment type="caution">
    <text evidence="2">The sequence shown here is derived from an EMBL/GenBank/DDBJ whole genome shotgun (WGS) entry which is preliminary data.</text>
</comment>
<dbReference type="Pfam" id="PF13409">
    <property type="entry name" value="GST_N_2"/>
    <property type="match status" value="1"/>
</dbReference>
<keyword evidence="3" id="KW-1185">Reference proteome</keyword>
<sequence>MRLSLYWGPASPFVRKVMVAAHELGLEGSIELLESAANPVERDARIKAFNPLAKVPAAQAGDGTALYDSRVICEYLDTEAGGSLFPPAGPARWTALRRQALADGVLDAALLVRYETLIRPEAHRWPLWIEKQHEKVSDGLGAMEADLPEPDCHDIGAISYACALGWLDFRFGEIGWRDGRSALAEWYAGYETRPALVATRPGA</sequence>
<dbReference type="Gene3D" id="3.40.30.10">
    <property type="entry name" value="Glutaredoxin"/>
    <property type="match status" value="1"/>
</dbReference>
<proteinExistence type="predicted"/>
<evidence type="ECO:0000313" key="3">
    <source>
        <dbReference type="Proteomes" id="UP001265259"/>
    </source>
</evidence>
<dbReference type="PROSITE" id="PS50404">
    <property type="entry name" value="GST_NTER"/>
    <property type="match status" value="1"/>
</dbReference>
<dbReference type="CDD" id="cd03205">
    <property type="entry name" value="GST_C_6"/>
    <property type="match status" value="1"/>
</dbReference>
<name>A0ABU3DBK7_9RHOB</name>
<dbReference type="InterPro" id="IPR004045">
    <property type="entry name" value="Glutathione_S-Trfase_N"/>
</dbReference>
<evidence type="ECO:0000313" key="2">
    <source>
        <dbReference type="EMBL" id="MDT0681101.1"/>
    </source>
</evidence>
<feature type="domain" description="GST N-terminal" evidence="1">
    <location>
        <begin position="1"/>
        <end position="84"/>
    </location>
</feature>